<organism evidence="1 2">
    <name type="scientific">Pollutimonas bauzanensis</name>
    <dbReference type="NCBI Taxonomy" id="658167"/>
    <lineage>
        <taxon>Bacteria</taxon>
        <taxon>Pseudomonadati</taxon>
        <taxon>Pseudomonadota</taxon>
        <taxon>Betaproteobacteria</taxon>
        <taxon>Burkholderiales</taxon>
        <taxon>Alcaligenaceae</taxon>
        <taxon>Pollutimonas</taxon>
    </lineage>
</organism>
<reference evidence="1 2" key="1">
    <citation type="submission" date="2016-11" db="EMBL/GenBank/DDBJ databases">
        <authorList>
            <person name="Jaros S."/>
            <person name="Januszkiewicz K."/>
            <person name="Wedrychowicz H."/>
        </authorList>
    </citation>
    <scope>NUCLEOTIDE SEQUENCE [LARGE SCALE GENOMIC DNA]</scope>
    <source>
        <strain evidence="1 2">CGMCC 1.10190</strain>
    </source>
</reference>
<gene>
    <name evidence="1" type="ORF">SAMN04488135_101282</name>
</gene>
<protein>
    <submittedName>
        <fullName evidence="1">Uncharacterized protein</fullName>
    </submittedName>
</protein>
<keyword evidence="2" id="KW-1185">Reference proteome</keyword>
<dbReference type="EMBL" id="FQXE01000001">
    <property type="protein sequence ID" value="SHG79226.1"/>
    <property type="molecule type" value="Genomic_DNA"/>
</dbReference>
<evidence type="ECO:0000313" key="2">
    <source>
        <dbReference type="Proteomes" id="UP000184226"/>
    </source>
</evidence>
<name>A0A1M5MPR4_9BURK</name>
<evidence type="ECO:0000313" key="1">
    <source>
        <dbReference type="EMBL" id="SHG79226.1"/>
    </source>
</evidence>
<sequence length="55" mass="5849">MADRFDCACAMFRRPRFLRGRLALRLPQAAAFFLPGGNSLAPINAAAANTISAAP</sequence>
<dbReference type="AlphaFoldDB" id="A0A1M5MPR4"/>
<proteinExistence type="predicted"/>
<dbReference type="Proteomes" id="UP000184226">
    <property type="component" value="Unassembled WGS sequence"/>
</dbReference>
<accession>A0A1M5MPR4</accession>